<accession>A0A915J0C4</accession>
<proteinExistence type="predicted"/>
<sequence length="88" mass="9103">MTNTTVQAGGSGQVKTLWEMVVPVVKLQPPAATIVALQAAAVVVVIPPKAQPAVVQKTTVAQPQTSAEIEPVVKKLKGGKLSISESVY</sequence>
<organism evidence="1 2">
    <name type="scientific">Romanomermis culicivorax</name>
    <name type="common">Nematode worm</name>
    <dbReference type="NCBI Taxonomy" id="13658"/>
    <lineage>
        <taxon>Eukaryota</taxon>
        <taxon>Metazoa</taxon>
        <taxon>Ecdysozoa</taxon>
        <taxon>Nematoda</taxon>
        <taxon>Enoplea</taxon>
        <taxon>Dorylaimia</taxon>
        <taxon>Mermithida</taxon>
        <taxon>Mermithoidea</taxon>
        <taxon>Mermithidae</taxon>
        <taxon>Romanomermis</taxon>
    </lineage>
</organism>
<reference evidence="2" key="1">
    <citation type="submission" date="2022-11" db="UniProtKB">
        <authorList>
            <consortium name="WormBaseParasite"/>
        </authorList>
    </citation>
    <scope>IDENTIFICATION</scope>
</reference>
<protein>
    <submittedName>
        <fullName evidence="2">Uncharacterized protein</fullName>
    </submittedName>
</protein>
<dbReference type="AlphaFoldDB" id="A0A915J0C4"/>
<evidence type="ECO:0000313" key="1">
    <source>
        <dbReference type="Proteomes" id="UP000887565"/>
    </source>
</evidence>
<dbReference type="WBParaSite" id="nRc.2.0.1.t19383-RA">
    <property type="protein sequence ID" value="nRc.2.0.1.t19383-RA"/>
    <property type="gene ID" value="nRc.2.0.1.g19383"/>
</dbReference>
<dbReference type="Proteomes" id="UP000887565">
    <property type="component" value="Unplaced"/>
</dbReference>
<name>A0A915J0C4_ROMCU</name>
<keyword evidence="1" id="KW-1185">Reference proteome</keyword>
<evidence type="ECO:0000313" key="2">
    <source>
        <dbReference type="WBParaSite" id="nRc.2.0.1.t19383-RA"/>
    </source>
</evidence>